<dbReference type="InterPro" id="IPR036291">
    <property type="entry name" value="NAD(P)-bd_dom_sf"/>
</dbReference>
<protein>
    <recommendedName>
        <fullName evidence="1">NAD-dependent epimerase/dehydratase domain-containing protein</fullName>
    </recommendedName>
</protein>
<dbReference type="Gene3D" id="3.40.50.720">
    <property type="entry name" value="NAD(P)-binding Rossmann-like Domain"/>
    <property type="match status" value="1"/>
</dbReference>
<reference evidence="2 3" key="1">
    <citation type="submission" date="2023-07" db="EMBL/GenBank/DDBJ databases">
        <authorList>
            <person name="Peeters C."/>
        </authorList>
    </citation>
    <scope>NUCLEOTIDE SEQUENCE [LARGE SCALE GENOMIC DNA]</scope>
    <source>
        <strain evidence="2 3">LMG 7141</strain>
    </source>
</reference>
<dbReference type="InterPro" id="IPR001509">
    <property type="entry name" value="Epimerase_deHydtase"/>
</dbReference>
<dbReference type="EMBL" id="CATYWO010000001">
    <property type="protein sequence ID" value="CAJ0777111.1"/>
    <property type="molecule type" value="Genomic_DNA"/>
</dbReference>
<comment type="caution">
    <text evidence="2">The sequence shown here is derived from an EMBL/GenBank/DDBJ whole genome shotgun (WGS) entry which is preliminary data.</text>
</comment>
<gene>
    <name evidence="2" type="ORF">LMG7141_00581</name>
</gene>
<dbReference type="SUPFAM" id="SSF51735">
    <property type="entry name" value="NAD(P)-binding Rossmann-fold domains"/>
    <property type="match status" value="1"/>
</dbReference>
<evidence type="ECO:0000313" key="2">
    <source>
        <dbReference type="EMBL" id="CAJ0777111.1"/>
    </source>
</evidence>
<dbReference type="CDD" id="cd05240">
    <property type="entry name" value="UDP_G4E_3_SDR_e"/>
    <property type="match status" value="1"/>
</dbReference>
<proteinExistence type="predicted"/>
<feature type="domain" description="NAD-dependent epimerase/dehydratase" evidence="1">
    <location>
        <begin position="7"/>
        <end position="236"/>
    </location>
</feature>
<accession>A0ABM9IZ51</accession>
<sequence length="325" mass="36156">MNDSARILVTGSNGYLGHQVVEALAAQYSGQSGLIVGMDLREPAAGKRLPGVIYAQGDIRNADLEALLRTHRIQQVVHLAAIVTPPQGSDRALEYEVDVVGTQRLLQACVATGVEQILISSSGAAYGYHADNPEWLRESDPIRGNQEFAYAWHKRLVEEMLAEYRERHPALKQTVLRVGTILGERVNNQITALFEKKRILVLRGAASPFVFIWDQDVVGIILHALRGRRAGIFNVAGDGALGVRELAARMGKPCLVVPPWLLQLALAIGHRLGVSRYGPEQVRFLRYRPVLDNQRLKAELGYRPRRTSAEVFDLWWASRPRHGRA</sequence>
<dbReference type="RefSeq" id="WP_316654985.1">
    <property type="nucleotide sequence ID" value="NZ_CATYWO010000001.1"/>
</dbReference>
<name>A0ABM9IZ51_9RALS</name>
<organism evidence="2 3">
    <name type="scientific">Ralstonia condita</name>
    <dbReference type="NCBI Taxonomy" id="3058600"/>
    <lineage>
        <taxon>Bacteria</taxon>
        <taxon>Pseudomonadati</taxon>
        <taxon>Pseudomonadota</taxon>
        <taxon>Betaproteobacteria</taxon>
        <taxon>Burkholderiales</taxon>
        <taxon>Burkholderiaceae</taxon>
        <taxon>Ralstonia</taxon>
    </lineage>
</organism>
<dbReference type="Pfam" id="PF01370">
    <property type="entry name" value="Epimerase"/>
    <property type="match status" value="1"/>
</dbReference>
<dbReference type="PANTHER" id="PTHR43245">
    <property type="entry name" value="BIFUNCTIONAL POLYMYXIN RESISTANCE PROTEIN ARNA"/>
    <property type="match status" value="1"/>
</dbReference>
<dbReference type="Proteomes" id="UP001189616">
    <property type="component" value="Unassembled WGS sequence"/>
</dbReference>
<keyword evidence="3" id="KW-1185">Reference proteome</keyword>
<dbReference type="InterPro" id="IPR050177">
    <property type="entry name" value="Lipid_A_modif_metabolic_enz"/>
</dbReference>
<evidence type="ECO:0000259" key="1">
    <source>
        <dbReference type="Pfam" id="PF01370"/>
    </source>
</evidence>
<evidence type="ECO:0000313" key="3">
    <source>
        <dbReference type="Proteomes" id="UP001189616"/>
    </source>
</evidence>